<organism evidence="1">
    <name type="scientific">Rhizophora mucronata</name>
    <name type="common">Asiatic mangrove</name>
    <dbReference type="NCBI Taxonomy" id="61149"/>
    <lineage>
        <taxon>Eukaryota</taxon>
        <taxon>Viridiplantae</taxon>
        <taxon>Streptophyta</taxon>
        <taxon>Embryophyta</taxon>
        <taxon>Tracheophyta</taxon>
        <taxon>Spermatophyta</taxon>
        <taxon>Magnoliopsida</taxon>
        <taxon>eudicotyledons</taxon>
        <taxon>Gunneridae</taxon>
        <taxon>Pentapetalae</taxon>
        <taxon>rosids</taxon>
        <taxon>fabids</taxon>
        <taxon>Malpighiales</taxon>
        <taxon>Rhizophoraceae</taxon>
        <taxon>Rhizophora</taxon>
    </lineage>
</organism>
<name>A0A2P2QMC5_RHIMU</name>
<protein>
    <submittedName>
        <fullName evidence="1">Uncharacterized protein</fullName>
    </submittedName>
</protein>
<dbReference type="AlphaFoldDB" id="A0A2P2QMC5"/>
<evidence type="ECO:0000313" key="1">
    <source>
        <dbReference type="EMBL" id="MBX68128.1"/>
    </source>
</evidence>
<sequence length="32" mass="3606">MLCGSMTISPLGCSLSSLCFCRETRFCEKHQH</sequence>
<dbReference type="EMBL" id="GGEC01087644">
    <property type="protein sequence ID" value="MBX68128.1"/>
    <property type="molecule type" value="Transcribed_RNA"/>
</dbReference>
<proteinExistence type="predicted"/>
<accession>A0A2P2QMC5</accession>
<reference evidence="1" key="1">
    <citation type="submission" date="2018-02" db="EMBL/GenBank/DDBJ databases">
        <title>Rhizophora mucronata_Transcriptome.</title>
        <authorList>
            <person name="Meera S.P."/>
            <person name="Sreeshan A."/>
            <person name="Augustine A."/>
        </authorList>
    </citation>
    <scope>NUCLEOTIDE SEQUENCE</scope>
    <source>
        <tissue evidence="1">Leaf</tissue>
    </source>
</reference>